<evidence type="ECO:0000256" key="1">
    <source>
        <dbReference type="SAM" id="MobiDB-lite"/>
    </source>
</evidence>
<dbReference type="eggNOG" id="KOG1187">
    <property type="taxonomic scope" value="Eukaryota"/>
</dbReference>
<dbReference type="AlphaFoldDB" id="W1P6A1"/>
<dbReference type="EMBL" id="KI394358">
    <property type="protein sequence ID" value="ERN03169.1"/>
    <property type="molecule type" value="Genomic_DNA"/>
</dbReference>
<gene>
    <name evidence="2" type="ORF">AMTR_s00003p00123920</name>
</gene>
<dbReference type="PANTHER" id="PTHR47987:SF20">
    <property type="entry name" value="OS04G0654600 PROTEIN"/>
    <property type="match status" value="1"/>
</dbReference>
<dbReference type="Proteomes" id="UP000017836">
    <property type="component" value="Unassembled WGS sequence"/>
</dbReference>
<proteinExistence type="predicted"/>
<sequence>MKWVVVSFPPSQSNPLMDDHVQWMDEESSCTSWTPYDEYPCKMDRTGQPNCNKTQDGGAGSGYVTIHKFSESHDRGFFVIHANEGLSGSSALDKRVISSIKYTRQLQREKSESSHERTPKSFKTRRDHGGTEDDEVAEEHQHMTPKLDVYSFGVLLLRLFCRGFQDERELLQWARPLLARHAFHELLDGRLEGCDTYELYRVMLTAAACISLPPLGRPTITQVVSMLESRNSSILTPSPSSSCQSPAKGLGASRDTFLHGLIVYNLFVCMPFFFDVEDFPDCHPDSAKNQGSAAGGLFWQLVSDGMEISDGYEII</sequence>
<dbReference type="GO" id="GO:0016301">
    <property type="term" value="F:kinase activity"/>
    <property type="evidence" value="ECO:0000318"/>
    <property type="project" value="GO_Central"/>
</dbReference>
<dbReference type="InterPro" id="IPR046958">
    <property type="entry name" value="RBK1/2/STUNTED"/>
</dbReference>
<feature type="compositionally biased region" description="Basic and acidic residues" evidence="1">
    <location>
        <begin position="106"/>
        <end position="119"/>
    </location>
</feature>
<name>W1P6A1_AMBTC</name>
<dbReference type="InterPro" id="IPR011009">
    <property type="entry name" value="Kinase-like_dom_sf"/>
</dbReference>
<organism evidence="2 3">
    <name type="scientific">Amborella trichopoda</name>
    <dbReference type="NCBI Taxonomy" id="13333"/>
    <lineage>
        <taxon>Eukaryota</taxon>
        <taxon>Viridiplantae</taxon>
        <taxon>Streptophyta</taxon>
        <taxon>Embryophyta</taxon>
        <taxon>Tracheophyta</taxon>
        <taxon>Spermatophyta</taxon>
        <taxon>Magnoliopsida</taxon>
        <taxon>Amborellales</taxon>
        <taxon>Amborellaceae</taxon>
        <taxon>Amborella</taxon>
    </lineage>
</organism>
<evidence type="ECO:0000313" key="3">
    <source>
        <dbReference type="Proteomes" id="UP000017836"/>
    </source>
</evidence>
<reference evidence="3" key="1">
    <citation type="journal article" date="2013" name="Science">
        <title>The Amborella genome and the evolution of flowering plants.</title>
        <authorList>
            <consortium name="Amborella Genome Project"/>
        </authorList>
    </citation>
    <scope>NUCLEOTIDE SEQUENCE [LARGE SCALE GENOMIC DNA]</scope>
</reference>
<feature type="region of interest" description="Disordered" evidence="1">
    <location>
        <begin position="106"/>
        <end position="142"/>
    </location>
</feature>
<accession>W1P6A1</accession>
<dbReference type="HOGENOM" id="CLU_883812_0_0_1"/>
<keyword evidence="3" id="KW-1185">Reference proteome</keyword>
<evidence type="ECO:0008006" key="4">
    <source>
        <dbReference type="Google" id="ProtNLM"/>
    </source>
</evidence>
<dbReference type="SUPFAM" id="SSF56112">
    <property type="entry name" value="Protein kinase-like (PK-like)"/>
    <property type="match status" value="1"/>
</dbReference>
<evidence type="ECO:0000313" key="2">
    <source>
        <dbReference type="EMBL" id="ERN03169.1"/>
    </source>
</evidence>
<protein>
    <recommendedName>
        <fullName evidence="4">Serine-threonine/tyrosine-protein kinase catalytic domain-containing protein</fullName>
    </recommendedName>
</protein>
<dbReference type="Gramene" id="ERN03169">
    <property type="protein sequence ID" value="ERN03169"/>
    <property type="gene ID" value="AMTR_s00003p00123920"/>
</dbReference>
<dbReference type="Gene3D" id="1.10.510.10">
    <property type="entry name" value="Transferase(Phosphotransferase) domain 1"/>
    <property type="match status" value="1"/>
</dbReference>
<dbReference type="PANTHER" id="PTHR47987">
    <property type="entry name" value="OS08G0249100 PROTEIN"/>
    <property type="match status" value="1"/>
</dbReference>